<dbReference type="SUPFAM" id="SSF46689">
    <property type="entry name" value="Homeodomain-like"/>
    <property type="match status" value="1"/>
</dbReference>
<dbReference type="InterPro" id="IPR018060">
    <property type="entry name" value="HTH_AraC"/>
</dbReference>
<dbReference type="InterPro" id="IPR035418">
    <property type="entry name" value="AraC-bd_2"/>
</dbReference>
<sequence>MAIWNANEMPERDRFPYWREVLCEAYIALNPTLEGEQHFKGEVKANLLDCINVTTISSSRQKIHRRRVDISRMPHEVYFLNLQVKGQCRMMQGSREALLEPGDFSLVDSTEPYLNDYCSDDWTQYSFRIPRAMLKPLLKQADKQTAIRFTSAHPIASVAIDYLKSVAQNAEHIGSASTPIANHIVDLVAMTAGVSTREEDRARGTLRSQLSRSVIQFIGAHAADPTLTPAKAAQHFKISVRYVHRLLEESGETFSRLLLKRRLERCADDLRAEAAISIGEIAFRWGFNDLSHFSKTFRHHFGVAPRDYRSQ</sequence>
<evidence type="ECO:0000256" key="1">
    <source>
        <dbReference type="ARBA" id="ARBA00023015"/>
    </source>
</evidence>
<evidence type="ECO:0000313" key="6">
    <source>
        <dbReference type="Proteomes" id="UP000436911"/>
    </source>
</evidence>
<dbReference type="InterPro" id="IPR009057">
    <property type="entry name" value="Homeodomain-like_sf"/>
</dbReference>
<dbReference type="PANTHER" id="PTHR46796">
    <property type="entry name" value="HTH-TYPE TRANSCRIPTIONAL ACTIVATOR RHAS-RELATED"/>
    <property type="match status" value="1"/>
</dbReference>
<reference evidence="5 6" key="1">
    <citation type="submission" date="2018-08" db="EMBL/GenBank/DDBJ databases">
        <title>Genome sequencing of Agrobacterium vitis strain ICMP 10754.</title>
        <authorList>
            <person name="Visnovsky S.B."/>
            <person name="Pitman A.R."/>
        </authorList>
    </citation>
    <scope>NUCLEOTIDE SEQUENCE [LARGE SCALE GENOMIC DNA]</scope>
    <source>
        <strain evidence="5 6">ICMP 10754</strain>
    </source>
</reference>
<dbReference type="RefSeq" id="WP_060719522.1">
    <property type="nucleotide sequence ID" value="NZ_CP055266.1"/>
</dbReference>
<dbReference type="AlphaFoldDB" id="A0A368NYP3"/>
<protein>
    <submittedName>
        <fullName evidence="5">Helix-turn-helix domain-containing protein</fullName>
    </submittedName>
</protein>
<dbReference type="OrthoDB" id="252470at2"/>
<dbReference type="Gene3D" id="1.10.10.60">
    <property type="entry name" value="Homeodomain-like"/>
    <property type="match status" value="1"/>
</dbReference>
<accession>A0A368NYP3</accession>
<comment type="caution">
    <text evidence="5">The sequence shown here is derived from an EMBL/GenBank/DDBJ whole genome shotgun (WGS) entry which is preliminary data.</text>
</comment>
<evidence type="ECO:0000313" key="5">
    <source>
        <dbReference type="EMBL" id="KAA3521107.1"/>
    </source>
</evidence>
<feature type="domain" description="HTH araC/xylS-type" evidence="4">
    <location>
        <begin position="212"/>
        <end position="311"/>
    </location>
</feature>
<evidence type="ECO:0000256" key="3">
    <source>
        <dbReference type="ARBA" id="ARBA00023163"/>
    </source>
</evidence>
<dbReference type="InterPro" id="IPR020449">
    <property type="entry name" value="Tscrpt_reg_AraC-type_HTH"/>
</dbReference>
<organism evidence="5 6">
    <name type="scientific">Agrobacterium vitis</name>
    <name type="common">Rhizobium vitis</name>
    <dbReference type="NCBI Taxonomy" id="373"/>
    <lineage>
        <taxon>Bacteria</taxon>
        <taxon>Pseudomonadati</taxon>
        <taxon>Pseudomonadota</taxon>
        <taxon>Alphaproteobacteria</taxon>
        <taxon>Hyphomicrobiales</taxon>
        <taxon>Rhizobiaceae</taxon>
        <taxon>Rhizobium/Agrobacterium group</taxon>
        <taxon>Agrobacterium</taxon>
    </lineage>
</organism>
<dbReference type="GeneID" id="60680390"/>
<dbReference type="InterPro" id="IPR037923">
    <property type="entry name" value="HTH-like"/>
</dbReference>
<keyword evidence="3" id="KW-0804">Transcription</keyword>
<proteinExistence type="predicted"/>
<dbReference type="Pfam" id="PF14525">
    <property type="entry name" value="AraC_binding_2"/>
    <property type="match status" value="1"/>
</dbReference>
<dbReference type="EMBL" id="QUSG01000022">
    <property type="protein sequence ID" value="KAA3521107.1"/>
    <property type="molecule type" value="Genomic_DNA"/>
</dbReference>
<dbReference type="SMART" id="SM00342">
    <property type="entry name" value="HTH_ARAC"/>
    <property type="match status" value="1"/>
</dbReference>
<keyword evidence="1" id="KW-0805">Transcription regulation</keyword>
<dbReference type="InterPro" id="IPR050204">
    <property type="entry name" value="AraC_XylS_family_regulators"/>
</dbReference>
<dbReference type="PANTHER" id="PTHR46796:SF6">
    <property type="entry name" value="ARAC SUBFAMILY"/>
    <property type="match status" value="1"/>
</dbReference>
<keyword evidence="2" id="KW-0238">DNA-binding</keyword>
<dbReference type="PRINTS" id="PR00032">
    <property type="entry name" value="HTHARAC"/>
</dbReference>
<evidence type="ECO:0000259" key="4">
    <source>
        <dbReference type="PROSITE" id="PS01124"/>
    </source>
</evidence>
<dbReference type="Proteomes" id="UP000436911">
    <property type="component" value="Unassembled WGS sequence"/>
</dbReference>
<dbReference type="GO" id="GO:0043565">
    <property type="term" value="F:sequence-specific DNA binding"/>
    <property type="evidence" value="ECO:0007669"/>
    <property type="project" value="InterPro"/>
</dbReference>
<gene>
    <name evidence="5" type="ORF">DXT89_23645</name>
</gene>
<evidence type="ECO:0000256" key="2">
    <source>
        <dbReference type="ARBA" id="ARBA00023125"/>
    </source>
</evidence>
<dbReference type="PROSITE" id="PS01124">
    <property type="entry name" value="HTH_ARAC_FAMILY_2"/>
    <property type="match status" value="1"/>
</dbReference>
<dbReference type="SUPFAM" id="SSF51215">
    <property type="entry name" value="Regulatory protein AraC"/>
    <property type="match status" value="1"/>
</dbReference>
<name>A0A368NYP3_AGRVI</name>
<dbReference type="GO" id="GO:0003700">
    <property type="term" value="F:DNA-binding transcription factor activity"/>
    <property type="evidence" value="ECO:0007669"/>
    <property type="project" value="InterPro"/>
</dbReference>
<dbReference type="Pfam" id="PF12833">
    <property type="entry name" value="HTH_18"/>
    <property type="match status" value="1"/>
</dbReference>